<dbReference type="InterPro" id="IPR028098">
    <property type="entry name" value="Glyco_trans_4-like_N"/>
</dbReference>
<dbReference type="Pfam" id="PF00535">
    <property type="entry name" value="Glycos_transf_2"/>
    <property type="match status" value="1"/>
</dbReference>
<protein>
    <submittedName>
        <fullName evidence="5">Glycosyltransferase</fullName>
        <ecNumber evidence="5">2.4.-.-</ecNumber>
    </submittedName>
</protein>
<dbReference type="SUPFAM" id="SSF53756">
    <property type="entry name" value="UDP-Glycosyltransferase/glycogen phosphorylase"/>
    <property type="match status" value="1"/>
</dbReference>
<accession>A0AAW6Q0A8</accession>
<dbReference type="PANTHER" id="PTHR12526">
    <property type="entry name" value="GLYCOSYLTRANSFERASE"/>
    <property type="match status" value="1"/>
</dbReference>
<keyword evidence="1" id="KW-0997">Cell inner membrane</keyword>
<dbReference type="InterPro" id="IPR001296">
    <property type="entry name" value="Glyco_trans_1"/>
</dbReference>
<feature type="domain" description="Glycosyl transferase family 1" evidence="2">
    <location>
        <begin position="693"/>
        <end position="840"/>
    </location>
</feature>
<dbReference type="EMBL" id="JARJLO010000415">
    <property type="protein sequence ID" value="MDF3874330.1"/>
    <property type="molecule type" value="Genomic_DNA"/>
</dbReference>
<keyword evidence="5" id="KW-0328">Glycosyltransferase</keyword>
<dbReference type="RefSeq" id="WP_084738454.1">
    <property type="nucleotide sequence ID" value="NZ_BQII01000010.1"/>
</dbReference>
<keyword evidence="5" id="KW-0808">Transferase</keyword>
<dbReference type="Gene3D" id="3.90.550.10">
    <property type="entry name" value="Spore Coat Polysaccharide Biosynthesis Protein SpsA, Chain A"/>
    <property type="match status" value="1"/>
</dbReference>
<dbReference type="Gene3D" id="3.40.50.2000">
    <property type="entry name" value="Glycogen Phosphorylase B"/>
    <property type="match status" value="2"/>
</dbReference>
<dbReference type="Pfam" id="PF00534">
    <property type="entry name" value="Glycos_transf_1"/>
    <property type="match status" value="1"/>
</dbReference>
<evidence type="ECO:0000259" key="2">
    <source>
        <dbReference type="Pfam" id="PF00534"/>
    </source>
</evidence>
<dbReference type="PANTHER" id="PTHR12526:SF637">
    <property type="entry name" value="GLYCOSYLTRANSFERASE EPSF-RELATED"/>
    <property type="match status" value="1"/>
</dbReference>
<dbReference type="CDD" id="cd03801">
    <property type="entry name" value="GT4_PimA-like"/>
    <property type="match status" value="1"/>
</dbReference>
<proteinExistence type="predicted"/>
<name>A0AAW6Q0A8_PSEPU</name>
<reference evidence="5" key="1">
    <citation type="submission" date="2023-03" db="EMBL/GenBank/DDBJ databases">
        <title>Draft assemblies of triclosan tolerant bacteria isolated from returned activated sludge.</title>
        <authorList>
            <person name="Van Hamelsveld S."/>
        </authorList>
    </citation>
    <scope>NUCLEOTIDE SEQUENCE</scope>
    <source>
        <strain evidence="5">GW210012_S60</strain>
    </source>
</reference>
<evidence type="ECO:0000313" key="5">
    <source>
        <dbReference type="EMBL" id="MDF3874330.1"/>
    </source>
</evidence>
<dbReference type="AlphaFoldDB" id="A0AAW6Q0A8"/>
<dbReference type="Pfam" id="PF13439">
    <property type="entry name" value="Glyco_transf_4"/>
    <property type="match status" value="1"/>
</dbReference>
<feature type="domain" description="Glycosyltransferase subfamily 4-like N-terminal" evidence="4">
    <location>
        <begin position="501"/>
        <end position="669"/>
    </location>
</feature>
<dbReference type="GO" id="GO:1901135">
    <property type="term" value="P:carbohydrate derivative metabolic process"/>
    <property type="evidence" value="ECO:0007669"/>
    <property type="project" value="UniProtKB-ARBA"/>
</dbReference>
<evidence type="ECO:0000313" key="6">
    <source>
        <dbReference type="Proteomes" id="UP001217741"/>
    </source>
</evidence>
<comment type="caution">
    <text evidence="5">The sequence shown here is derived from an EMBL/GenBank/DDBJ whole genome shotgun (WGS) entry which is preliminary data.</text>
</comment>
<dbReference type="SUPFAM" id="SSF53448">
    <property type="entry name" value="Nucleotide-diphospho-sugar transferases"/>
    <property type="match status" value="1"/>
</dbReference>
<keyword evidence="1" id="KW-0472">Membrane</keyword>
<evidence type="ECO:0000259" key="3">
    <source>
        <dbReference type="Pfam" id="PF00535"/>
    </source>
</evidence>
<gene>
    <name evidence="5" type="ORF">P3W50_28245</name>
</gene>
<evidence type="ECO:0000256" key="1">
    <source>
        <dbReference type="ARBA" id="ARBA00022519"/>
    </source>
</evidence>
<dbReference type="CDD" id="cd00761">
    <property type="entry name" value="Glyco_tranf_GTA_type"/>
    <property type="match status" value="1"/>
</dbReference>
<dbReference type="InterPro" id="IPR029044">
    <property type="entry name" value="Nucleotide-diphossugar_trans"/>
</dbReference>
<dbReference type="EC" id="2.4.-.-" evidence="5"/>
<evidence type="ECO:0000259" key="4">
    <source>
        <dbReference type="Pfam" id="PF13439"/>
    </source>
</evidence>
<sequence>MNRYSESQPLTQHSQPIAPRVAIVTPIFKHSVLMTEAIESALEQRADFPILIVLVNDGCPHQETDTICLEYAAAYPEQIVYLKKLNGGLSSARNHGIKHALKAWPSVEAVYLLDADNRLRRDSISRGMSLLATTDCDWVYPNIDMFGVNWSGDYSGDYSLLIHTTMNICEAGSLIHRRVFDAGVYFDEGMRLGFEDWDFFLSAASAGFKGKNLEDFGLRYRKRPESMLADSHRDQDEIKGGMLRKHKKLMSPKTLVSLEHTEVPRYALYLSDTNQYRLTVDPALPGKTLTPDDYTRQLWKTIIAKSRDHSPAYLVIGSTQAFDRLSSSKILHWALWKLEQSLETCNIATLTINENDDYRLRTSITENSQAIHLDASVVMVSPRCFIEILLDTGTQWINTIAQEQCLPTITNVSIDIPKDHINEYESVPNTAIYQLLAQIHTLRSSNYASAVSHNWEWRSEGIPERARAHHATRQQFNGHPTYPKITSHSKHVGFILPLVEFGGVEKVTLNIARSMAKRGWTPHLFILERNDIALPKEWQSVFDSVNFLDDESQNDWDGAVSYLGTDISPWARHGNHGKAASLMYWLDAVVNCHGTGLHGMMGRLKRYGITTVASLHLSDLSPGGRPVGHTYLGLAFEHAYDFIAPCSNMLGDWCHSMGVPAEKVYPIPNAPSYSMDPETAAQLVLRKQSELTIDRPLRVIFLGRMDKQKGLSHLTHVISQTKLRSMPIEWRIVGKSVISSNDSSLAFINSMVEPPVFDDQSLTDLYDWADVLLLLSDYEGLPLTILEAMRQGVVVIATDVGAVSEVLNDDVGYIVNPSTRAPDTIAALSEIIRDKKILATKGRAAAERMAAMSWEISAAALITQLDEKFLARNATSLA</sequence>
<organism evidence="5 6">
    <name type="scientific">Pseudomonas putida</name>
    <name type="common">Arthrobacter siderocapsulatus</name>
    <dbReference type="NCBI Taxonomy" id="303"/>
    <lineage>
        <taxon>Bacteria</taxon>
        <taxon>Pseudomonadati</taxon>
        <taxon>Pseudomonadota</taxon>
        <taxon>Gammaproteobacteria</taxon>
        <taxon>Pseudomonadales</taxon>
        <taxon>Pseudomonadaceae</taxon>
        <taxon>Pseudomonas</taxon>
    </lineage>
</organism>
<dbReference type="GO" id="GO:0016757">
    <property type="term" value="F:glycosyltransferase activity"/>
    <property type="evidence" value="ECO:0007669"/>
    <property type="project" value="UniProtKB-KW"/>
</dbReference>
<feature type="domain" description="Glycosyltransferase 2-like" evidence="3">
    <location>
        <begin position="23"/>
        <end position="157"/>
    </location>
</feature>
<dbReference type="InterPro" id="IPR001173">
    <property type="entry name" value="Glyco_trans_2-like"/>
</dbReference>
<dbReference type="Proteomes" id="UP001217741">
    <property type="component" value="Unassembled WGS sequence"/>
</dbReference>
<keyword evidence="1" id="KW-1003">Cell membrane</keyword>